<proteinExistence type="predicted"/>
<reference evidence="1" key="1">
    <citation type="journal article" date="2015" name="Nature">
        <title>Complex archaea that bridge the gap between prokaryotes and eukaryotes.</title>
        <authorList>
            <person name="Spang A."/>
            <person name="Saw J.H."/>
            <person name="Jorgensen S.L."/>
            <person name="Zaremba-Niedzwiedzka K."/>
            <person name="Martijn J."/>
            <person name="Lind A.E."/>
            <person name="van Eijk R."/>
            <person name="Schleper C."/>
            <person name="Guy L."/>
            <person name="Ettema T.J."/>
        </authorList>
    </citation>
    <scope>NUCLEOTIDE SEQUENCE</scope>
</reference>
<gene>
    <name evidence="1" type="ORF">LCGC14_1200400</name>
</gene>
<protein>
    <submittedName>
        <fullName evidence="1">Uncharacterized protein</fullName>
    </submittedName>
</protein>
<name>A0A0F9M4D5_9ZZZZ</name>
<evidence type="ECO:0000313" key="1">
    <source>
        <dbReference type="EMBL" id="KKM94221.1"/>
    </source>
</evidence>
<dbReference type="EMBL" id="LAZR01006166">
    <property type="protein sequence ID" value="KKM94221.1"/>
    <property type="molecule type" value="Genomic_DNA"/>
</dbReference>
<organism evidence="1">
    <name type="scientific">marine sediment metagenome</name>
    <dbReference type="NCBI Taxonomy" id="412755"/>
    <lineage>
        <taxon>unclassified sequences</taxon>
        <taxon>metagenomes</taxon>
        <taxon>ecological metagenomes</taxon>
    </lineage>
</organism>
<sequence>MTEHDDEYEVKGMVPAGPEWRAVFARPKAPYYEALPVRAFALVASPNRRNDIPHTDLLGYTGGHVMGDAMGAAENNELLLGYWTLEELSQPDTVKAMVKNGKEALACQARGEAARLEGIKAQRKPKAKA</sequence>
<comment type="caution">
    <text evidence="1">The sequence shown here is derived from an EMBL/GenBank/DDBJ whole genome shotgun (WGS) entry which is preliminary data.</text>
</comment>
<dbReference type="AlphaFoldDB" id="A0A0F9M4D5"/>
<accession>A0A0F9M4D5</accession>